<dbReference type="GO" id="GO:0003677">
    <property type="term" value="F:DNA binding"/>
    <property type="evidence" value="ECO:0007669"/>
    <property type="project" value="InterPro"/>
</dbReference>
<dbReference type="EMBL" id="CP039375">
    <property type="protein sequence ID" value="QCD64742.1"/>
    <property type="molecule type" value="Genomic_DNA"/>
</dbReference>
<dbReference type="AlphaFoldDB" id="A0A4D6KBZ9"/>
<dbReference type="InterPro" id="IPR036409">
    <property type="entry name" value="Aldolase_II/adducin_N_sf"/>
</dbReference>
<dbReference type="SUPFAM" id="SSF47413">
    <property type="entry name" value="lambda repressor-like DNA-binding domains"/>
    <property type="match status" value="1"/>
</dbReference>
<dbReference type="CDD" id="cd00093">
    <property type="entry name" value="HTH_XRE"/>
    <property type="match status" value="1"/>
</dbReference>
<evidence type="ECO:0000259" key="1">
    <source>
        <dbReference type="PROSITE" id="PS50943"/>
    </source>
</evidence>
<dbReference type="Gene3D" id="3.40.225.10">
    <property type="entry name" value="Class II aldolase/adducin N-terminal domain"/>
    <property type="match status" value="1"/>
</dbReference>
<dbReference type="GeneID" id="42177958"/>
<reference evidence="2 3" key="1">
    <citation type="submission" date="2019-04" db="EMBL/GenBank/DDBJ databases">
        <title>Complete genome sequence of Arthrobacter sp. ZXY-2 associated with effective atrazine degradation and salt adaptation.</title>
        <authorList>
            <person name="Zhao X."/>
        </authorList>
    </citation>
    <scope>NUCLEOTIDE SEQUENCE [LARGE SCALE GENOMIC DNA]</scope>
    <source>
        <strain evidence="3">ZP60</strain>
    </source>
</reference>
<reference evidence="2 3" key="2">
    <citation type="submission" date="2019-04" db="EMBL/GenBank/DDBJ databases">
        <authorList>
            <person name="Yang S."/>
            <person name="Wei W."/>
        </authorList>
    </citation>
    <scope>NUCLEOTIDE SEQUENCE [LARGE SCALE GENOMIC DNA]</scope>
    <source>
        <strain evidence="3">ZP60</strain>
    </source>
</reference>
<sequence length="298" mass="31432">MRFVEEIVVDEFLPTFRSLLAEALRERDLTQSEVAELLGISQSAVSKYAHGEVERNERLLENDRLAALIEELADGLASGEMTPVQALIETEVVVRELEQGGTLAALHEDAVPELAEYGGDFAVHDPDSNLREAEQTLSSVRRGLRLLENTSGFATLIPAVGSNLVEALSDATGIEDVAGVPGRILDVKGRATIPAEPEFGVSEHVAGVLLAAQAGGADASAMVNIRYDDGVVDDLEAAGYTTVAFDAEADTETAIGAALDECPDADVLYQTGGMGIEPISYVIGPDASAVAEIVREIA</sequence>
<dbReference type="PROSITE" id="PS50943">
    <property type="entry name" value="HTH_CROC1"/>
    <property type="match status" value="1"/>
</dbReference>
<name>A0A4D6KBZ9_9EURY</name>
<dbReference type="OMA" id="GGMGIEP"/>
<dbReference type="InterPro" id="IPR001387">
    <property type="entry name" value="Cro/C1-type_HTH"/>
</dbReference>
<dbReference type="KEGG" id="halz:E5139_03435"/>
<evidence type="ECO:0000313" key="3">
    <source>
        <dbReference type="Proteomes" id="UP000297053"/>
    </source>
</evidence>
<dbReference type="Gene3D" id="1.10.260.40">
    <property type="entry name" value="lambda repressor-like DNA-binding domains"/>
    <property type="match status" value="1"/>
</dbReference>
<dbReference type="RefSeq" id="WP_012807566.1">
    <property type="nucleotide sequence ID" value="NZ_CP039375.1"/>
</dbReference>
<gene>
    <name evidence="2" type="ORF">E5139_03435</name>
</gene>
<dbReference type="Proteomes" id="UP000297053">
    <property type="component" value="Chromosome"/>
</dbReference>
<feature type="domain" description="HTH cro/C1-type" evidence="1">
    <location>
        <begin position="20"/>
        <end position="48"/>
    </location>
</feature>
<dbReference type="PANTHER" id="PTHR40730:SF5">
    <property type="entry name" value="HTH CRO_C1-TYPE DOMAIN-CONTAINING PROTEIN"/>
    <property type="match status" value="1"/>
</dbReference>
<dbReference type="InterPro" id="IPR019293">
    <property type="entry name" value="ThiN"/>
</dbReference>
<proteinExistence type="predicted"/>
<accession>A0A4D6KBZ9</accession>
<organism evidence="2 3">
    <name type="scientific">Halomicrobium mukohataei</name>
    <dbReference type="NCBI Taxonomy" id="57705"/>
    <lineage>
        <taxon>Archaea</taxon>
        <taxon>Methanobacteriati</taxon>
        <taxon>Methanobacteriota</taxon>
        <taxon>Stenosarchaea group</taxon>
        <taxon>Halobacteria</taxon>
        <taxon>Halobacteriales</taxon>
        <taxon>Haloarculaceae</taxon>
        <taxon>Halomicrobium</taxon>
    </lineage>
</organism>
<dbReference type="Pfam" id="PF10120">
    <property type="entry name" value="ThiN"/>
    <property type="match status" value="1"/>
</dbReference>
<protein>
    <submittedName>
        <fullName evidence="2">Helix-turn-helix domain-containing protein</fullName>
    </submittedName>
</protein>
<dbReference type="SUPFAM" id="SSF53639">
    <property type="entry name" value="AraD/HMP-PK domain-like"/>
    <property type="match status" value="1"/>
</dbReference>
<dbReference type="SMART" id="SM00530">
    <property type="entry name" value="HTH_XRE"/>
    <property type="match status" value="1"/>
</dbReference>
<evidence type="ECO:0000313" key="2">
    <source>
        <dbReference type="EMBL" id="QCD64742.1"/>
    </source>
</evidence>
<dbReference type="Pfam" id="PF01381">
    <property type="entry name" value="HTH_3"/>
    <property type="match status" value="1"/>
</dbReference>
<dbReference type="InterPro" id="IPR010982">
    <property type="entry name" value="Lambda_DNA-bd_dom_sf"/>
</dbReference>
<dbReference type="PANTHER" id="PTHR40730">
    <property type="entry name" value="TRANSCRIPTIONAL REGULATOR PROTEIN-LIKE PROTEIN"/>
    <property type="match status" value="1"/>
</dbReference>